<organism evidence="2 3">
    <name type="scientific">Oerskovia enterophila</name>
    <dbReference type="NCBI Taxonomy" id="43678"/>
    <lineage>
        <taxon>Bacteria</taxon>
        <taxon>Bacillati</taxon>
        <taxon>Actinomycetota</taxon>
        <taxon>Actinomycetes</taxon>
        <taxon>Micrococcales</taxon>
        <taxon>Cellulomonadaceae</taxon>
        <taxon>Oerskovia</taxon>
    </lineage>
</organism>
<dbReference type="AlphaFoldDB" id="A0A163Q297"/>
<gene>
    <name evidence="2" type="ORF">OJAG_35730</name>
</gene>
<evidence type="ECO:0000256" key="1">
    <source>
        <dbReference type="SAM" id="Phobius"/>
    </source>
</evidence>
<keyword evidence="1" id="KW-0472">Membrane</keyword>
<keyword evidence="1" id="KW-0812">Transmembrane</keyword>
<dbReference type="OrthoDB" id="5149913at2"/>
<accession>A0A163Q297</accession>
<keyword evidence="1" id="KW-1133">Transmembrane helix</keyword>
<dbReference type="RefSeq" id="WP_068710004.1">
    <property type="nucleotide sequence ID" value="NZ_LRIE01000084.1"/>
</dbReference>
<reference evidence="2 3" key="1">
    <citation type="submission" date="2016-01" db="EMBL/GenBank/DDBJ databases">
        <title>Genome sequence of Oerskovia enterophila VJag, an agar and cellulose degrading bacterium.</title>
        <authorList>
            <person name="Poehlein A."/>
            <person name="Jag V."/>
            <person name="Bengelsdorf F."/>
            <person name="Duerre P."/>
            <person name="Daniel R."/>
        </authorList>
    </citation>
    <scope>NUCLEOTIDE SEQUENCE [LARGE SCALE GENOMIC DNA]</scope>
    <source>
        <strain evidence="2 3">VJag</strain>
    </source>
</reference>
<dbReference type="EMBL" id="LRIE01000084">
    <property type="protein sequence ID" value="KZM33734.1"/>
    <property type="molecule type" value="Genomic_DNA"/>
</dbReference>
<feature type="transmembrane region" description="Helical" evidence="1">
    <location>
        <begin position="38"/>
        <end position="60"/>
    </location>
</feature>
<feature type="transmembrane region" description="Helical" evidence="1">
    <location>
        <begin position="98"/>
        <end position="117"/>
    </location>
</feature>
<comment type="caution">
    <text evidence="2">The sequence shown here is derived from an EMBL/GenBank/DDBJ whole genome shotgun (WGS) entry which is preliminary data.</text>
</comment>
<feature type="transmembrane region" description="Helical" evidence="1">
    <location>
        <begin position="123"/>
        <end position="139"/>
    </location>
</feature>
<evidence type="ECO:0000313" key="2">
    <source>
        <dbReference type="EMBL" id="KZM33734.1"/>
    </source>
</evidence>
<protein>
    <submittedName>
        <fullName evidence="2">Uncharacterized protein</fullName>
    </submittedName>
</protein>
<feature type="transmembrane region" description="Helical" evidence="1">
    <location>
        <begin position="66"/>
        <end position="86"/>
    </location>
</feature>
<dbReference type="PATRIC" id="fig|43678.3.peg.3737"/>
<proteinExistence type="predicted"/>
<name>A0A163Q297_9CELL</name>
<dbReference type="Proteomes" id="UP000076447">
    <property type="component" value="Unassembled WGS sequence"/>
</dbReference>
<evidence type="ECO:0000313" key="3">
    <source>
        <dbReference type="Proteomes" id="UP000076447"/>
    </source>
</evidence>
<dbReference type="STRING" id="43678.OJAG_35730"/>
<sequence length="163" mass="16832">MTEPGVTAPAAPGPLAPDAVSGPFAVQVRRQVWGRRRLVVGASLAPGVLWLLVQAGGGWSPAVTPGWVALLVVVAVVGALTLASYVPARGEAWRDTLGCSPCAVVSGGTVLAAAFLVGQAPHQVGMVLPALAVVLFGLVQRTSSTRDVCVRREEESWSSTRTR</sequence>